<dbReference type="Proteomes" id="UP000276133">
    <property type="component" value="Unassembled WGS sequence"/>
</dbReference>
<accession>A0A3M7QE39</accession>
<evidence type="ECO:0000313" key="2">
    <source>
        <dbReference type="Proteomes" id="UP000276133"/>
    </source>
</evidence>
<proteinExistence type="predicted"/>
<organism evidence="1 2">
    <name type="scientific">Brachionus plicatilis</name>
    <name type="common">Marine rotifer</name>
    <name type="synonym">Brachionus muelleri</name>
    <dbReference type="NCBI Taxonomy" id="10195"/>
    <lineage>
        <taxon>Eukaryota</taxon>
        <taxon>Metazoa</taxon>
        <taxon>Spiralia</taxon>
        <taxon>Gnathifera</taxon>
        <taxon>Rotifera</taxon>
        <taxon>Eurotatoria</taxon>
        <taxon>Monogononta</taxon>
        <taxon>Pseudotrocha</taxon>
        <taxon>Ploima</taxon>
        <taxon>Brachionidae</taxon>
        <taxon>Brachionus</taxon>
    </lineage>
</organism>
<sequence>MQSNLVYLTLFNPEFPFGHSFCICEYNAAQLFNRSTFFAIVMAYFTNSFDLLLMKTNLTCWLCTKCTEEKIKQKKHTMSHYVIFKELQIDKMNDVSKMTRLENKQYKTTFLCIQFYFNFYIAESGRRY</sequence>
<dbReference type="EMBL" id="REGN01006515">
    <property type="protein sequence ID" value="RNA09218.1"/>
    <property type="molecule type" value="Genomic_DNA"/>
</dbReference>
<reference evidence="1 2" key="1">
    <citation type="journal article" date="2018" name="Sci. Rep.">
        <title>Genomic signatures of local adaptation to the degree of environmental predictability in rotifers.</title>
        <authorList>
            <person name="Franch-Gras L."/>
            <person name="Hahn C."/>
            <person name="Garcia-Roger E.M."/>
            <person name="Carmona M.J."/>
            <person name="Serra M."/>
            <person name="Gomez A."/>
        </authorList>
    </citation>
    <scope>NUCLEOTIDE SEQUENCE [LARGE SCALE GENOMIC DNA]</scope>
    <source>
        <strain evidence="1">HYR1</strain>
    </source>
</reference>
<protein>
    <submittedName>
        <fullName evidence="1">Uncharacterized protein</fullName>
    </submittedName>
</protein>
<gene>
    <name evidence="1" type="ORF">BpHYR1_032257</name>
</gene>
<evidence type="ECO:0000313" key="1">
    <source>
        <dbReference type="EMBL" id="RNA09218.1"/>
    </source>
</evidence>
<comment type="caution">
    <text evidence="1">The sequence shown here is derived from an EMBL/GenBank/DDBJ whole genome shotgun (WGS) entry which is preliminary data.</text>
</comment>
<keyword evidence="2" id="KW-1185">Reference proteome</keyword>
<name>A0A3M7QE39_BRAPC</name>
<dbReference type="AlphaFoldDB" id="A0A3M7QE39"/>